<proteinExistence type="predicted"/>
<dbReference type="Proteomes" id="UP000281343">
    <property type="component" value="Unassembled WGS sequence"/>
</dbReference>
<keyword evidence="1" id="KW-1133">Transmembrane helix</keyword>
<dbReference type="EMBL" id="RCNT01000002">
    <property type="protein sequence ID" value="RMA43275.1"/>
    <property type="molecule type" value="Genomic_DNA"/>
</dbReference>
<gene>
    <name evidence="2" type="ORF">D9R08_06585</name>
</gene>
<dbReference type="OrthoDB" id="7875737at2"/>
<reference evidence="2 3" key="1">
    <citation type="submission" date="2018-10" db="EMBL/GenBank/DDBJ databases">
        <authorList>
            <person name="Jung H.S."/>
            <person name="Jeon C.O."/>
        </authorList>
    </citation>
    <scope>NUCLEOTIDE SEQUENCE [LARGE SCALE GENOMIC DNA]</scope>
    <source>
        <strain evidence="2 3">MA-7-27</strain>
    </source>
</reference>
<name>A0A3L9Y729_9RHOB</name>
<protein>
    <submittedName>
        <fullName evidence="2">Uncharacterized protein</fullName>
    </submittedName>
</protein>
<accession>A0A3L9Y729</accession>
<keyword evidence="3" id="KW-1185">Reference proteome</keyword>
<sequence>MEVLIWIGTGLAALGLVAIVYCIVAAISAKRANLSDDELRARLQRVVPINMGAVLASALGLMTVVIGVFLT</sequence>
<comment type="caution">
    <text evidence="2">The sequence shown here is derived from an EMBL/GenBank/DDBJ whole genome shotgun (WGS) entry which is preliminary data.</text>
</comment>
<organism evidence="2 3">
    <name type="scientific">Rhodophyticola porphyridii</name>
    <dbReference type="NCBI Taxonomy" id="1852017"/>
    <lineage>
        <taxon>Bacteria</taxon>
        <taxon>Pseudomonadati</taxon>
        <taxon>Pseudomonadota</taxon>
        <taxon>Alphaproteobacteria</taxon>
        <taxon>Rhodobacterales</taxon>
        <taxon>Roseobacteraceae</taxon>
        <taxon>Rhodophyticola</taxon>
    </lineage>
</organism>
<evidence type="ECO:0000313" key="3">
    <source>
        <dbReference type="Proteomes" id="UP000281343"/>
    </source>
</evidence>
<keyword evidence="1" id="KW-0812">Transmembrane</keyword>
<dbReference type="AlphaFoldDB" id="A0A3L9Y729"/>
<keyword evidence="1" id="KW-0472">Membrane</keyword>
<evidence type="ECO:0000313" key="2">
    <source>
        <dbReference type="EMBL" id="RMA43275.1"/>
    </source>
</evidence>
<dbReference type="RefSeq" id="WP_121897209.1">
    <property type="nucleotide sequence ID" value="NZ_CP159473.1"/>
</dbReference>
<feature type="transmembrane region" description="Helical" evidence="1">
    <location>
        <begin position="49"/>
        <end position="70"/>
    </location>
</feature>
<feature type="transmembrane region" description="Helical" evidence="1">
    <location>
        <begin position="6"/>
        <end position="28"/>
    </location>
</feature>
<evidence type="ECO:0000256" key="1">
    <source>
        <dbReference type="SAM" id="Phobius"/>
    </source>
</evidence>